<dbReference type="SUPFAM" id="SSF54427">
    <property type="entry name" value="NTF2-like"/>
    <property type="match status" value="1"/>
</dbReference>
<proteinExistence type="predicted"/>
<evidence type="ECO:0000313" key="3">
    <source>
        <dbReference type="Proteomes" id="UP000825933"/>
    </source>
</evidence>
<keyword evidence="3" id="KW-1185">Reference proteome</keyword>
<dbReference type="CDD" id="cd00531">
    <property type="entry name" value="NTF2_like"/>
    <property type="match status" value="1"/>
</dbReference>
<dbReference type="RefSeq" id="WP_223790196.1">
    <property type="nucleotide sequence ID" value="NZ_JAIOUQ010000001.1"/>
</dbReference>
<dbReference type="Proteomes" id="UP000825933">
    <property type="component" value="Unassembled WGS sequence"/>
</dbReference>
<name>A0A8T5UQV9_9EURY</name>
<protein>
    <submittedName>
        <fullName evidence="2">Nuclear transport factor 2 family protein</fullName>
    </submittedName>
</protein>
<comment type="caution">
    <text evidence="2">The sequence shown here is derived from an EMBL/GenBank/DDBJ whole genome shotgun (WGS) entry which is preliminary data.</text>
</comment>
<dbReference type="Gene3D" id="3.10.450.50">
    <property type="match status" value="1"/>
</dbReference>
<dbReference type="AlphaFoldDB" id="A0A8T5UQV9"/>
<reference evidence="3" key="1">
    <citation type="journal article" date="2022" name="Microbiol. Resour. Announc.">
        <title>Draft Genome Sequence of a Methanogenic Archaeon from West Spitsbergen Permafrost.</title>
        <authorList>
            <person name="Trubitsyn V."/>
            <person name="Rivkina E."/>
            <person name="Shcherbakova V."/>
        </authorList>
    </citation>
    <scope>NUCLEOTIDE SEQUENCE [LARGE SCALE GENOMIC DNA]</scope>
    <source>
        <strain evidence="3">VT</strain>
    </source>
</reference>
<organism evidence="2 3">
    <name type="scientific">Methanobacterium spitsbergense</name>
    <dbReference type="NCBI Taxonomy" id="2874285"/>
    <lineage>
        <taxon>Archaea</taxon>
        <taxon>Methanobacteriati</taxon>
        <taxon>Methanobacteriota</taxon>
        <taxon>Methanomada group</taxon>
        <taxon>Methanobacteria</taxon>
        <taxon>Methanobacteriales</taxon>
        <taxon>Methanobacteriaceae</taxon>
        <taxon>Methanobacterium</taxon>
    </lineage>
</organism>
<dbReference type="InterPro" id="IPR032710">
    <property type="entry name" value="NTF2-like_dom_sf"/>
</dbReference>
<gene>
    <name evidence="2" type="ORF">K8N75_00410</name>
</gene>
<dbReference type="InterPro" id="IPR037401">
    <property type="entry name" value="SnoaL-like"/>
</dbReference>
<feature type="domain" description="SnoaL-like" evidence="1">
    <location>
        <begin position="7"/>
        <end position="104"/>
    </location>
</feature>
<accession>A0A8T5UQV9</accession>
<evidence type="ECO:0000313" key="2">
    <source>
        <dbReference type="EMBL" id="MBZ2164517.1"/>
    </source>
</evidence>
<dbReference type="Pfam" id="PF12680">
    <property type="entry name" value="SnoaL_2"/>
    <property type="match status" value="1"/>
</dbReference>
<sequence>MNTKDIVQSYYKSLDEKDDKWKDLYLEDAVFSDASQTLLAKGKEAVVQSFTPFLKGVAGIKIKQLIVEGESACAIVGYDYVNPKGERMSQDVSEIWEVKNNKLAKLTIYFDLTAYRNFMSS</sequence>
<dbReference type="EMBL" id="JAIOUQ010000001">
    <property type="protein sequence ID" value="MBZ2164517.1"/>
    <property type="molecule type" value="Genomic_DNA"/>
</dbReference>
<evidence type="ECO:0000259" key="1">
    <source>
        <dbReference type="Pfam" id="PF12680"/>
    </source>
</evidence>